<evidence type="ECO:0000256" key="6">
    <source>
        <dbReference type="ARBA" id="ARBA00047304"/>
    </source>
</evidence>
<dbReference type="InterPro" id="IPR044974">
    <property type="entry name" value="Disease_R_plants"/>
</dbReference>
<dbReference type="Proteomes" id="UP000245207">
    <property type="component" value="Unassembled WGS sequence"/>
</dbReference>
<dbReference type="InterPro" id="IPR042197">
    <property type="entry name" value="Apaf_helical"/>
</dbReference>
<dbReference type="Gene3D" id="1.10.8.430">
    <property type="entry name" value="Helical domain of apoptotic protease-activating factors"/>
    <property type="match status" value="1"/>
</dbReference>
<dbReference type="Pfam" id="PF13855">
    <property type="entry name" value="LRR_8"/>
    <property type="match status" value="2"/>
</dbReference>
<keyword evidence="2" id="KW-0433">Leucine-rich repeat</keyword>
<dbReference type="EC" id="3.2.2.6" evidence="1"/>
<dbReference type="InterPro" id="IPR032675">
    <property type="entry name" value="LRR_dom_sf"/>
</dbReference>
<dbReference type="InterPro" id="IPR001611">
    <property type="entry name" value="Leu-rich_rpt"/>
</dbReference>
<dbReference type="SMART" id="SM00369">
    <property type="entry name" value="LRR_TYP"/>
    <property type="match status" value="4"/>
</dbReference>
<evidence type="ECO:0000313" key="10">
    <source>
        <dbReference type="Proteomes" id="UP000245207"/>
    </source>
</evidence>
<dbReference type="Pfam" id="PF20160">
    <property type="entry name" value="C-JID"/>
    <property type="match status" value="1"/>
</dbReference>
<reference evidence="9 10" key="1">
    <citation type="journal article" date="2018" name="Mol. Plant">
        <title>The genome of Artemisia annua provides insight into the evolution of Asteraceae family and artemisinin biosynthesis.</title>
        <authorList>
            <person name="Shen Q."/>
            <person name="Zhang L."/>
            <person name="Liao Z."/>
            <person name="Wang S."/>
            <person name="Yan T."/>
            <person name="Shi P."/>
            <person name="Liu M."/>
            <person name="Fu X."/>
            <person name="Pan Q."/>
            <person name="Wang Y."/>
            <person name="Lv Z."/>
            <person name="Lu X."/>
            <person name="Zhang F."/>
            <person name="Jiang W."/>
            <person name="Ma Y."/>
            <person name="Chen M."/>
            <person name="Hao X."/>
            <person name="Li L."/>
            <person name="Tang Y."/>
            <person name="Lv G."/>
            <person name="Zhou Y."/>
            <person name="Sun X."/>
            <person name="Brodelius P.E."/>
            <person name="Rose J.K.C."/>
            <person name="Tang K."/>
        </authorList>
    </citation>
    <scope>NUCLEOTIDE SEQUENCE [LARGE SCALE GENOMIC DNA]</scope>
    <source>
        <strain evidence="10">cv. Huhao1</strain>
        <tissue evidence="9">Leaf</tissue>
    </source>
</reference>
<dbReference type="Gene3D" id="3.40.50.10140">
    <property type="entry name" value="Toll/interleukin-1 receptor homology (TIR) domain"/>
    <property type="match status" value="1"/>
</dbReference>
<dbReference type="GO" id="GO:0043531">
    <property type="term" value="F:ADP binding"/>
    <property type="evidence" value="ECO:0007669"/>
    <property type="project" value="InterPro"/>
</dbReference>
<keyword evidence="5" id="KW-0520">NAD</keyword>
<evidence type="ECO:0000256" key="4">
    <source>
        <dbReference type="ARBA" id="ARBA00022801"/>
    </source>
</evidence>
<evidence type="ECO:0000259" key="8">
    <source>
        <dbReference type="PROSITE" id="PS50104"/>
    </source>
</evidence>
<accession>A0A2U1MWQ9</accession>
<dbReference type="PRINTS" id="PR00364">
    <property type="entry name" value="DISEASERSIST"/>
</dbReference>
<dbReference type="InterPro" id="IPR000157">
    <property type="entry name" value="TIR_dom"/>
</dbReference>
<feature type="domain" description="TIR" evidence="8">
    <location>
        <begin position="18"/>
        <end position="160"/>
    </location>
</feature>
<feature type="region of interest" description="Disordered" evidence="7">
    <location>
        <begin position="1197"/>
        <end position="1226"/>
    </location>
</feature>
<dbReference type="GO" id="GO:0051707">
    <property type="term" value="P:response to other organism"/>
    <property type="evidence" value="ECO:0007669"/>
    <property type="project" value="UniProtKB-ARBA"/>
</dbReference>
<gene>
    <name evidence="9" type="ORF">CTI12_AA329970</name>
</gene>
<dbReference type="SMART" id="SM00255">
    <property type="entry name" value="TIR"/>
    <property type="match status" value="1"/>
</dbReference>
<comment type="catalytic activity">
    <reaction evidence="6">
        <text>NAD(+) + H2O = ADP-D-ribose + nicotinamide + H(+)</text>
        <dbReference type="Rhea" id="RHEA:16301"/>
        <dbReference type="ChEBI" id="CHEBI:15377"/>
        <dbReference type="ChEBI" id="CHEBI:15378"/>
        <dbReference type="ChEBI" id="CHEBI:17154"/>
        <dbReference type="ChEBI" id="CHEBI:57540"/>
        <dbReference type="ChEBI" id="CHEBI:57967"/>
        <dbReference type="EC" id="3.2.2.6"/>
    </reaction>
    <physiologicalReaction direction="left-to-right" evidence="6">
        <dbReference type="Rhea" id="RHEA:16302"/>
    </physiologicalReaction>
</comment>
<dbReference type="PROSITE" id="PS50104">
    <property type="entry name" value="TIR"/>
    <property type="match status" value="1"/>
</dbReference>
<evidence type="ECO:0000256" key="2">
    <source>
        <dbReference type="ARBA" id="ARBA00022614"/>
    </source>
</evidence>
<keyword evidence="3" id="KW-0677">Repeat</keyword>
<dbReference type="STRING" id="35608.A0A2U1MWQ9"/>
<dbReference type="PANTHER" id="PTHR11017:SF385">
    <property type="entry name" value="DISEASE RESISTANCE PROTEIN (TIR-NBS-LRR CLASS)-RELATED"/>
    <property type="match status" value="1"/>
</dbReference>
<dbReference type="PROSITE" id="PS51450">
    <property type="entry name" value="LRR"/>
    <property type="match status" value="2"/>
</dbReference>
<comment type="caution">
    <text evidence="9">The sequence shown here is derived from an EMBL/GenBank/DDBJ whole genome shotgun (WGS) entry which is preliminary data.</text>
</comment>
<dbReference type="SUPFAM" id="SSF52200">
    <property type="entry name" value="Toll/Interleukin receptor TIR domain"/>
    <property type="match status" value="1"/>
</dbReference>
<dbReference type="GO" id="GO:0007165">
    <property type="term" value="P:signal transduction"/>
    <property type="evidence" value="ECO:0007669"/>
    <property type="project" value="InterPro"/>
</dbReference>
<dbReference type="Pfam" id="PF26138">
    <property type="entry name" value="DUF8040"/>
    <property type="match status" value="1"/>
</dbReference>
<evidence type="ECO:0000256" key="3">
    <source>
        <dbReference type="ARBA" id="ARBA00022737"/>
    </source>
</evidence>
<evidence type="ECO:0000313" key="9">
    <source>
        <dbReference type="EMBL" id="PWA65670.1"/>
    </source>
</evidence>
<dbReference type="Pfam" id="PF23282">
    <property type="entry name" value="WHD_ROQ1"/>
    <property type="match status" value="1"/>
</dbReference>
<keyword evidence="10" id="KW-1185">Reference proteome</keyword>
<dbReference type="Pfam" id="PF01582">
    <property type="entry name" value="TIR"/>
    <property type="match status" value="1"/>
</dbReference>
<dbReference type="InterPro" id="IPR002182">
    <property type="entry name" value="NB-ARC"/>
</dbReference>
<dbReference type="InterPro" id="IPR045344">
    <property type="entry name" value="C-JID"/>
</dbReference>
<evidence type="ECO:0000256" key="5">
    <source>
        <dbReference type="ARBA" id="ARBA00023027"/>
    </source>
</evidence>
<dbReference type="InterPro" id="IPR058353">
    <property type="entry name" value="DUF8040"/>
</dbReference>
<dbReference type="EMBL" id="PKPP01004176">
    <property type="protein sequence ID" value="PWA65670.1"/>
    <property type="molecule type" value="Genomic_DNA"/>
</dbReference>
<dbReference type="Pfam" id="PF00931">
    <property type="entry name" value="NB-ARC"/>
    <property type="match status" value="1"/>
</dbReference>
<dbReference type="PANTHER" id="PTHR11017">
    <property type="entry name" value="LEUCINE-RICH REPEAT-CONTAINING PROTEIN"/>
    <property type="match status" value="1"/>
</dbReference>
<dbReference type="OrthoDB" id="676979at2759"/>
<dbReference type="InterPro" id="IPR058192">
    <property type="entry name" value="WHD_ROQ1-like"/>
</dbReference>
<keyword evidence="4" id="KW-0378">Hydrolase</keyword>
<sequence length="1526" mass="174584">MKRDSDSYDDDDLDCKKPKNDVFMNYSYEDIGKQFISHLQGALGRRGFTISDHTMLPVGQDTRLQLLKAIEESEIYVVVFSNNYASSVRSLDELVDIMDCLGKFEQRKILPANNHEANDNIDPKRVQKWKQSLRDAGQLSGLTLQNGDEGKFVSDIVEQLEKMQNPQELHVADHPVVVGSRVKKLISTLRLDCEDVLVVAVFGISGIGKTTTVRATYNKISSHLDISCFLGDIHYHGGGPNWKIELQNQLMSRLTQNDKFPSMHHHNDGVTKIKKLIRGRKILLVLDDVDNFEQLKSLGINPASFFKGSRIIVIKRDKQSLGIIPYTSYQTTELNRRESFNLFNLFMFSRDNNLINMEFIEEVAALAGGLPLILEVWSRYFIGHERKQWPSLVEKLKRIPHGDVQKQLQMSYDSLSVTAKNSFLDIACFFDGMDKELVFKVLHDEESAFFPDIEIQHLVDKFLVKYIDDYDWGVKVAMNQAIKEMGHEVIRQENVDEPGKRTRLIGHWDVLRLFRDCSGTDSVRSIKLNMSDIEEPITVQLEAFKAMSNLRFIQLIDEHGKLQWSSSSKDVIDKARSTFSFKHLKYLVRKRNKAPCKSMSACLSFKQLKYLECNGFLRKSLDNFDMGNVVVIILRFSKMKKLWDGAKSLKKLKILDVEGSRFLAKTGNFSEIENLEELQLRGCENLKELDSALVASKNFRLKRLPWESIGKLTSLQELYLGDSNLLEISHEVGSLISLKHLDLSKNRFSSLPNSLCQLHQLTEIYLRDCTNLKSIPDLPPSIRELAADNCFTQVTRLRNLQRLHMQYCNVSQVSSGIGNLVSLEYLNLSYNTFSSLPESFSNLSQLEELDITWCSQLQLLPPLPSQLTNIDATRCCSLDVMPFDSMQKAYIFPSKAFKESLTSTKHLQIGLSGEELPEWCTYRNSGNVLSFVAPIQFDHNKICGLVLCATRDKDDYIKWFCPVVICNKTKGTRHRCRDEYVWGSMMVMFCPLNDTTLVVEAGNTVELQFNESVKSCGLCLVYEDEVNLTAAIESKDKDISLAKCLLHVVDPRIAAQLFHLYLALHQAHAYLRGKTGNIFNVDTNTFNLTDEEWRDLNKKYPKASSLKTSPLQHYDLCDYLFTKCGASGSIRRPVAERRPVVKVVEVEDGSIRRPVVEGRSSSQNSGVKVVELEDDVNSFNEDGGSWAASEHRNVDASYDTSFEGGSSKEPNVARGRKKKRSKKDSELCELEENMKSAIAKIAVQENQGPTMEECHEKLKKLGLESEDPIYLAALGVFCQSKSHREAWMVLPSEPNALKKWIQMMARQIDPIYLAALGVFCQSKSHREAWMYFRRSVRKRKRDNTSTMSGHQYTLELLQGNNLQCTELIRMSRDSFVRLCNHFKERNWLRDSKHISVEEKMFIFLMIVGHNERFSVMKRRFQHSKETIHKCFHEVLTQMLVFSEEVIRPTTFNPNPNIPGNNRRERRMFKVTIKFITSLSLGDVHDNENVHDDNNGDVEVVQPIGSNADQQYMINLRDQIAAQIMQS</sequence>
<dbReference type="SUPFAM" id="SSF52540">
    <property type="entry name" value="P-loop containing nucleoside triphosphate hydrolases"/>
    <property type="match status" value="1"/>
</dbReference>
<organism evidence="9 10">
    <name type="scientific">Artemisia annua</name>
    <name type="common">Sweet wormwood</name>
    <dbReference type="NCBI Taxonomy" id="35608"/>
    <lineage>
        <taxon>Eukaryota</taxon>
        <taxon>Viridiplantae</taxon>
        <taxon>Streptophyta</taxon>
        <taxon>Embryophyta</taxon>
        <taxon>Tracheophyta</taxon>
        <taxon>Spermatophyta</taxon>
        <taxon>Magnoliopsida</taxon>
        <taxon>eudicotyledons</taxon>
        <taxon>Gunneridae</taxon>
        <taxon>Pentapetalae</taxon>
        <taxon>asterids</taxon>
        <taxon>campanulids</taxon>
        <taxon>Asterales</taxon>
        <taxon>Asteraceae</taxon>
        <taxon>Asteroideae</taxon>
        <taxon>Anthemideae</taxon>
        <taxon>Artemisiinae</taxon>
        <taxon>Artemisia</taxon>
    </lineage>
</organism>
<protein>
    <recommendedName>
        <fullName evidence="1">ADP-ribosyl cyclase/cyclic ADP-ribose hydrolase</fullName>
        <ecNumber evidence="1">3.2.2.6</ecNumber>
    </recommendedName>
</protein>
<proteinExistence type="predicted"/>
<dbReference type="SUPFAM" id="SSF52058">
    <property type="entry name" value="L domain-like"/>
    <property type="match status" value="1"/>
</dbReference>
<dbReference type="InterPro" id="IPR027417">
    <property type="entry name" value="P-loop_NTPase"/>
</dbReference>
<evidence type="ECO:0000256" key="7">
    <source>
        <dbReference type="SAM" id="MobiDB-lite"/>
    </source>
</evidence>
<evidence type="ECO:0000256" key="1">
    <source>
        <dbReference type="ARBA" id="ARBA00011982"/>
    </source>
</evidence>
<dbReference type="GO" id="GO:0061809">
    <property type="term" value="F:NAD+ nucleosidase activity, cyclic ADP-ribose generating"/>
    <property type="evidence" value="ECO:0007669"/>
    <property type="project" value="UniProtKB-EC"/>
</dbReference>
<dbReference type="Gene3D" id="3.40.50.300">
    <property type="entry name" value="P-loop containing nucleotide triphosphate hydrolases"/>
    <property type="match status" value="1"/>
</dbReference>
<dbReference type="InterPro" id="IPR035897">
    <property type="entry name" value="Toll_tir_struct_dom_sf"/>
</dbReference>
<name>A0A2U1MWQ9_ARTAN</name>
<dbReference type="Gene3D" id="3.80.10.10">
    <property type="entry name" value="Ribonuclease Inhibitor"/>
    <property type="match status" value="2"/>
</dbReference>
<dbReference type="GO" id="GO:0006952">
    <property type="term" value="P:defense response"/>
    <property type="evidence" value="ECO:0007669"/>
    <property type="project" value="InterPro"/>
</dbReference>
<dbReference type="InterPro" id="IPR003591">
    <property type="entry name" value="Leu-rich_rpt_typical-subtyp"/>
</dbReference>